<feature type="transmembrane region" description="Helical" evidence="1">
    <location>
        <begin position="87"/>
        <end position="109"/>
    </location>
</feature>
<organism evidence="2 3">
    <name type="scientific">Candidatus Blackburnbacteria bacterium RIFCSPLOWO2_01_FULL_40_20</name>
    <dbReference type="NCBI Taxonomy" id="1797519"/>
    <lineage>
        <taxon>Bacteria</taxon>
        <taxon>Candidatus Blackburniibacteriota</taxon>
    </lineage>
</organism>
<dbReference type="AlphaFoldDB" id="A0A1G1VFW9"/>
<reference evidence="2 3" key="1">
    <citation type="journal article" date="2016" name="Nat. Commun.">
        <title>Thousands of microbial genomes shed light on interconnected biogeochemical processes in an aquifer system.</title>
        <authorList>
            <person name="Anantharaman K."/>
            <person name="Brown C.T."/>
            <person name="Hug L.A."/>
            <person name="Sharon I."/>
            <person name="Castelle C.J."/>
            <person name="Probst A.J."/>
            <person name="Thomas B.C."/>
            <person name="Singh A."/>
            <person name="Wilkins M.J."/>
            <person name="Karaoz U."/>
            <person name="Brodie E.L."/>
            <person name="Williams K.H."/>
            <person name="Hubbard S.S."/>
            <person name="Banfield J.F."/>
        </authorList>
    </citation>
    <scope>NUCLEOTIDE SEQUENCE [LARGE SCALE GENOMIC DNA]</scope>
</reference>
<evidence type="ECO:0000313" key="2">
    <source>
        <dbReference type="EMBL" id="OGY14290.1"/>
    </source>
</evidence>
<dbReference type="Proteomes" id="UP000178659">
    <property type="component" value="Unassembled WGS sequence"/>
</dbReference>
<keyword evidence="1" id="KW-0812">Transmembrane</keyword>
<dbReference type="Pfam" id="PF18895">
    <property type="entry name" value="T4SS_pilin"/>
    <property type="match status" value="1"/>
</dbReference>
<protein>
    <submittedName>
        <fullName evidence="2">Uncharacterized protein</fullName>
    </submittedName>
</protein>
<evidence type="ECO:0000256" key="1">
    <source>
        <dbReference type="SAM" id="Phobius"/>
    </source>
</evidence>
<gene>
    <name evidence="2" type="ORF">A3A77_02335</name>
</gene>
<name>A0A1G1VFW9_9BACT</name>
<evidence type="ECO:0000313" key="3">
    <source>
        <dbReference type="Proteomes" id="UP000178659"/>
    </source>
</evidence>
<comment type="caution">
    <text evidence="2">The sequence shown here is derived from an EMBL/GenBank/DDBJ whole genome shotgun (WGS) entry which is preliminary data.</text>
</comment>
<feature type="transmembrane region" description="Helical" evidence="1">
    <location>
        <begin position="39"/>
        <end position="67"/>
    </location>
</feature>
<dbReference type="InterPro" id="IPR043993">
    <property type="entry name" value="T4SS_pilin"/>
</dbReference>
<proteinExistence type="predicted"/>
<dbReference type="EMBL" id="MHCC01000001">
    <property type="protein sequence ID" value="OGY14290.1"/>
    <property type="molecule type" value="Genomic_DNA"/>
</dbReference>
<accession>A0A1G1VFW9</accession>
<keyword evidence="1" id="KW-1133">Transmembrane helix</keyword>
<sequence length="123" mass="13128">MTYLAQNPTSLSNTPIQGIGPIGLQNKLTAEVFTVFPNVISLIIGFLTAAAFLWFLLQLFLGAISWISSGGDVKSVEQARSRIMNAIIGLVLVLAALIFFSVIGTVIGIDILNLNAILIKLTP</sequence>
<keyword evidence="1" id="KW-0472">Membrane</keyword>